<dbReference type="PANTHER" id="PTHR43736:SF5">
    <property type="entry name" value="NUDIX HYDROLASE DOMAIN-CONTAINING PROTEIN"/>
    <property type="match status" value="1"/>
</dbReference>
<keyword evidence="2" id="KW-0472">Membrane</keyword>
<evidence type="ECO:0000259" key="3">
    <source>
        <dbReference type="PROSITE" id="PS51462"/>
    </source>
</evidence>
<keyword evidence="2" id="KW-1133">Transmembrane helix</keyword>
<dbReference type="InterPro" id="IPR020084">
    <property type="entry name" value="NUDIX_hydrolase_CS"/>
</dbReference>
<protein>
    <recommendedName>
        <fullName evidence="3">Nudix hydrolase domain-containing protein</fullName>
    </recommendedName>
</protein>
<dbReference type="EMBL" id="HBNS01010686">
    <property type="protein sequence ID" value="CAE4595244.1"/>
    <property type="molecule type" value="Transcribed_RNA"/>
</dbReference>
<name>A0A7S4QXX9_9STRA</name>
<keyword evidence="2" id="KW-0812">Transmembrane</keyword>
<dbReference type="PROSITE" id="PS00893">
    <property type="entry name" value="NUDIX_BOX"/>
    <property type="match status" value="1"/>
</dbReference>
<reference evidence="4" key="1">
    <citation type="submission" date="2021-01" db="EMBL/GenBank/DDBJ databases">
        <authorList>
            <person name="Corre E."/>
            <person name="Pelletier E."/>
            <person name="Niang G."/>
            <person name="Scheremetjew M."/>
            <person name="Finn R."/>
            <person name="Kale V."/>
            <person name="Holt S."/>
            <person name="Cochrane G."/>
            <person name="Meng A."/>
            <person name="Brown T."/>
            <person name="Cohen L."/>
        </authorList>
    </citation>
    <scope>NUCLEOTIDE SEQUENCE</scope>
    <source>
        <strain evidence="4">GSO104</strain>
    </source>
</reference>
<evidence type="ECO:0000313" key="4">
    <source>
        <dbReference type="EMBL" id="CAE4595244.1"/>
    </source>
</evidence>
<proteinExistence type="predicted"/>
<feature type="domain" description="Nudix hydrolase" evidence="3">
    <location>
        <begin position="81"/>
        <end position="233"/>
    </location>
</feature>
<dbReference type="PANTHER" id="PTHR43736">
    <property type="entry name" value="ADP-RIBOSE PYROPHOSPHATASE"/>
    <property type="match status" value="1"/>
</dbReference>
<dbReference type="InterPro" id="IPR000086">
    <property type="entry name" value="NUDIX_hydrolase_dom"/>
</dbReference>
<feature type="transmembrane region" description="Helical" evidence="2">
    <location>
        <begin position="21"/>
        <end position="41"/>
    </location>
</feature>
<dbReference type="CDD" id="cd18873">
    <property type="entry name" value="NUDIX_NadM_like"/>
    <property type="match status" value="1"/>
</dbReference>
<organism evidence="4">
    <name type="scientific">Ditylum brightwellii</name>
    <dbReference type="NCBI Taxonomy" id="49249"/>
    <lineage>
        <taxon>Eukaryota</taxon>
        <taxon>Sar</taxon>
        <taxon>Stramenopiles</taxon>
        <taxon>Ochrophyta</taxon>
        <taxon>Bacillariophyta</taxon>
        <taxon>Mediophyceae</taxon>
        <taxon>Lithodesmiophycidae</taxon>
        <taxon>Lithodesmiales</taxon>
        <taxon>Lithodesmiaceae</taxon>
        <taxon>Ditylum</taxon>
    </lineage>
</organism>
<evidence type="ECO:0000256" key="2">
    <source>
        <dbReference type="SAM" id="Phobius"/>
    </source>
</evidence>
<dbReference type="Pfam" id="PF00293">
    <property type="entry name" value="NUDIX"/>
    <property type="match status" value="1"/>
</dbReference>
<evidence type="ECO:0000256" key="1">
    <source>
        <dbReference type="ARBA" id="ARBA00022801"/>
    </source>
</evidence>
<sequence length="295" mass="33455">MTTIDKQSLRRRKIEPKIKERIAWIIIVFIQFIAILSLYSFSSSTANDQQQHQQLSFHGGNPLQAQSGSCYCNSQPYCLCTPSLAIDAILVSSSNPAHIYLVQRKDTNTLATMGGFVQVGETVENALQRELKEETNGGLGMKEKEKLFGIYSDPRRDGRRHTASVVYVVTVQEKQHEQSFPTNEEQGEVQNHVIMKGGDDVKEIITMDLEDVRMNPNLFFSDHWVILMDYYEKWVLSNQGEELGEEYVHDESNNKDEGESFLRHKMKLATTTGAKSNNLPLGEGDNVVRSMCFPN</sequence>
<dbReference type="AlphaFoldDB" id="A0A7S4QXX9"/>
<dbReference type="PROSITE" id="PS51462">
    <property type="entry name" value="NUDIX"/>
    <property type="match status" value="1"/>
</dbReference>
<accession>A0A7S4QXX9</accession>
<keyword evidence="1" id="KW-0378">Hydrolase</keyword>
<dbReference type="Gene3D" id="3.90.79.10">
    <property type="entry name" value="Nucleoside Triphosphate Pyrophosphohydrolase"/>
    <property type="match status" value="1"/>
</dbReference>
<gene>
    <name evidence="4" type="ORF">DBRI00130_LOCUS8630</name>
</gene>
<dbReference type="InterPro" id="IPR015797">
    <property type="entry name" value="NUDIX_hydrolase-like_dom_sf"/>
</dbReference>
<dbReference type="SUPFAM" id="SSF55811">
    <property type="entry name" value="Nudix"/>
    <property type="match status" value="1"/>
</dbReference>
<dbReference type="GO" id="GO:0016787">
    <property type="term" value="F:hydrolase activity"/>
    <property type="evidence" value="ECO:0007669"/>
    <property type="project" value="UniProtKB-KW"/>
</dbReference>